<comment type="caution">
    <text evidence="2">The sequence shown here is derived from an EMBL/GenBank/DDBJ whole genome shotgun (WGS) entry which is preliminary data.</text>
</comment>
<dbReference type="InterPro" id="IPR008620">
    <property type="entry name" value="FixH"/>
</dbReference>
<feature type="transmembrane region" description="Helical" evidence="1">
    <location>
        <begin position="20"/>
        <end position="43"/>
    </location>
</feature>
<keyword evidence="1" id="KW-0472">Membrane</keyword>
<dbReference type="AlphaFoldDB" id="A0A498C6P6"/>
<keyword evidence="1" id="KW-0812">Transmembrane</keyword>
<keyword evidence="3" id="KW-1185">Reference proteome</keyword>
<accession>A0A498C6P6</accession>
<reference evidence="2 3" key="1">
    <citation type="submission" date="2018-10" db="EMBL/GenBank/DDBJ databases">
        <title>Genomic Encyclopedia of Type Strains, Phase IV (KMG-IV): sequencing the most valuable type-strain genomes for metagenomic binning, comparative biology and taxonomic classification.</title>
        <authorList>
            <person name="Goeker M."/>
        </authorList>
    </citation>
    <scope>NUCLEOTIDE SEQUENCE [LARGE SCALE GENOMIC DNA]</scope>
    <source>
        <strain evidence="2 3">DSM 12769</strain>
    </source>
</reference>
<gene>
    <name evidence="2" type="ORF">DFR31_0645</name>
</gene>
<dbReference type="OrthoDB" id="5295180at2"/>
<keyword evidence="1" id="KW-1133">Transmembrane helix</keyword>
<proteinExistence type="predicted"/>
<evidence type="ECO:0000256" key="1">
    <source>
        <dbReference type="SAM" id="Phobius"/>
    </source>
</evidence>
<sequence>MTTNRKPDEAQSKPWYKEFWCWFVFAPPILVVPMGLGLVYTAVTNQDPLVIDDHYDTGRATYRNFERELVAYEMGLSARVQVPREGGELQLVLQGKNGEARPDRLNLTLEPRTGADDVTAELELGSDGVYRGQVRAVPNRRYLHLEPVDAGWRITGELDATQMHAEMEPRRDMIPNVQRAADLEY</sequence>
<name>A0A498C6P6_9GAMM</name>
<dbReference type="RefSeq" id="WP_121441202.1">
    <property type="nucleotide sequence ID" value="NZ_RCDA01000001.1"/>
</dbReference>
<dbReference type="Pfam" id="PF05751">
    <property type="entry name" value="FixH"/>
    <property type="match status" value="1"/>
</dbReference>
<dbReference type="Proteomes" id="UP000275461">
    <property type="component" value="Unassembled WGS sequence"/>
</dbReference>
<dbReference type="EMBL" id="RCDA01000001">
    <property type="protein sequence ID" value="RLK50739.1"/>
    <property type="molecule type" value="Genomic_DNA"/>
</dbReference>
<evidence type="ECO:0008006" key="4">
    <source>
        <dbReference type="Google" id="ProtNLM"/>
    </source>
</evidence>
<evidence type="ECO:0000313" key="3">
    <source>
        <dbReference type="Proteomes" id="UP000275461"/>
    </source>
</evidence>
<evidence type="ECO:0000313" key="2">
    <source>
        <dbReference type="EMBL" id="RLK50739.1"/>
    </source>
</evidence>
<protein>
    <recommendedName>
        <fullName evidence="4">Nitrogen fixation protein FixH</fullName>
    </recommendedName>
</protein>
<organism evidence="2 3">
    <name type="scientific">Alkalispirillum mobile</name>
    <dbReference type="NCBI Taxonomy" id="85925"/>
    <lineage>
        <taxon>Bacteria</taxon>
        <taxon>Pseudomonadati</taxon>
        <taxon>Pseudomonadota</taxon>
        <taxon>Gammaproteobacteria</taxon>
        <taxon>Chromatiales</taxon>
        <taxon>Ectothiorhodospiraceae</taxon>
        <taxon>Alkalispirillum</taxon>
    </lineage>
</organism>